<comment type="catalytic activity">
    <reaction evidence="10 11">
        <text>shikimate + ATP = 3-phosphoshikimate + ADP + H(+)</text>
        <dbReference type="Rhea" id="RHEA:13121"/>
        <dbReference type="ChEBI" id="CHEBI:15378"/>
        <dbReference type="ChEBI" id="CHEBI:30616"/>
        <dbReference type="ChEBI" id="CHEBI:36208"/>
        <dbReference type="ChEBI" id="CHEBI:145989"/>
        <dbReference type="ChEBI" id="CHEBI:456216"/>
        <dbReference type="EC" id="2.7.1.71"/>
    </reaction>
</comment>
<dbReference type="STRING" id="1121416.SAMN02745220_01339"/>
<dbReference type="UniPathway" id="UPA00053">
    <property type="reaction ID" value="UER00088"/>
</dbReference>
<evidence type="ECO:0000256" key="7">
    <source>
        <dbReference type="ARBA" id="ARBA00022777"/>
    </source>
</evidence>
<evidence type="ECO:0000256" key="4">
    <source>
        <dbReference type="ARBA" id="ARBA00022605"/>
    </source>
</evidence>
<evidence type="ECO:0000256" key="1">
    <source>
        <dbReference type="ARBA" id="ARBA00004842"/>
    </source>
</evidence>
<dbReference type="GO" id="GO:0000287">
    <property type="term" value="F:magnesium ion binding"/>
    <property type="evidence" value="ECO:0007669"/>
    <property type="project" value="UniProtKB-UniRule"/>
</dbReference>
<dbReference type="PANTHER" id="PTHR21087">
    <property type="entry name" value="SHIKIMATE KINASE"/>
    <property type="match status" value="1"/>
</dbReference>
<evidence type="ECO:0000256" key="9">
    <source>
        <dbReference type="ARBA" id="ARBA00023141"/>
    </source>
</evidence>
<feature type="binding site" evidence="11">
    <location>
        <position position="139"/>
    </location>
    <ligand>
        <name>substrate</name>
    </ligand>
</feature>
<keyword evidence="11" id="KW-0963">Cytoplasm</keyword>
<dbReference type="GO" id="GO:0008652">
    <property type="term" value="P:amino acid biosynthetic process"/>
    <property type="evidence" value="ECO:0007669"/>
    <property type="project" value="UniProtKB-KW"/>
</dbReference>
<dbReference type="GO" id="GO:0009423">
    <property type="term" value="P:chorismate biosynthetic process"/>
    <property type="evidence" value="ECO:0007669"/>
    <property type="project" value="UniProtKB-UniRule"/>
</dbReference>
<dbReference type="RefSeq" id="WP_073612682.1">
    <property type="nucleotide sequence ID" value="NZ_FRFE01000005.1"/>
</dbReference>
<dbReference type="CDD" id="cd00464">
    <property type="entry name" value="SK"/>
    <property type="match status" value="1"/>
</dbReference>
<dbReference type="AlphaFoldDB" id="A0A1M7Y331"/>
<gene>
    <name evidence="11" type="primary">aroK</name>
    <name evidence="12" type="ORF">SAMN02745220_01339</name>
</gene>
<comment type="cofactor">
    <cofactor evidence="11">
        <name>Mg(2+)</name>
        <dbReference type="ChEBI" id="CHEBI:18420"/>
    </cofactor>
    <text evidence="11">Binds 1 Mg(2+) ion per subunit.</text>
</comment>
<dbReference type="InterPro" id="IPR000623">
    <property type="entry name" value="Shikimate_kinase/TSH1"/>
</dbReference>
<feature type="binding site" evidence="11">
    <location>
        <position position="120"/>
    </location>
    <ligand>
        <name>ATP</name>
        <dbReference type="ChEBI" id="CHEBI:30616"/>
    </ligand>
</feature>
<feature type="binding site" evidence="11">
    <location>
        <position position="80"/>
    </location>
    <ligand>
        <name>substrate</name>
    </ligand>
</feature>
<comment type="similarity">
    <text evidence="2 11">Belongs to the shikimate kinase family.</text>
</comment>
<keyword evidence="8 11" id="KW-0067">ATP-binding</keyword>
<keyword evidence="11" id="KW-0460">Magnesium</keyword>
<organism evidence="12 13">
    <name type="scientific">Desulfopila aestuarii DSM 18488</name>
    <dbReference type="NCBI Taxonomy" id="1121416"/>
    <lineage>
        <taxon>Bacteria</taxon>
        <taxon>Pseudomonadati</taxon>
        <taxon>Thermodesulfobacteriota</taxon>
        <taxon>Desulfobulbia</taxon>
        <taxon>Desulfobulbales</taxon>
        <taxon>Desulfocapsaceae</taxon>
        <taxon>Desulfopila</taxon>
    </lineage>
</organism>
<evidence type="ECO:0000256" key="2">
    <source>
        <dbReference type="ARBA" id="ARBA00006997"/>
    </source>
</evidence>
<dbReference type="GO" id="GO:0009073">
    <property type="term" value="P:aromatic amino acid family biosynthetic process"/>
    <property type="evidence" value="ECO:0007669"/>
    <property type="project" value="UniProtKB-KW"/>
</dbReference>
<keyword evidence="5 11" id="KW-0808">Transferase</keyword>
<dbReference type="Proteomes" id="UP000184603">
    <property type="component" value="Unassembled WGS sequence"/>
</dbReference>
<evidence type="ECO:0000256" key="3">
    <source>
        <dbReference type="ARBA" id="ARBA00012154"/>
    </source>
</evidence>
<keyword evidence="11" id="KW-0479">Metal-binding</keyword>
<name>A0A1M7Y331_9BACT</name>
<feature type="binding site" evidence="11">
    <location>
        <position position="58"/>
    </location>
    <ligand>
        <name>substrate</name>
    </ligand>
</feature>
<dbReference type="Pfam" id="PF01202">
    <property type="entry name" value="SKI"/>
    <property type="match status" value="1"/>
</dbReference>
<accession>A0A1M7Y331</accession>
<evidence type="ECO:0000313" key="12">
    <source>
        <dbReference type="EMBL" id="SHO46169.1"/>
    </source>
</evidence>
<evidence type="ECO:0000256" key="11">
    <source>
        <dbReference type="HAMAP-Rule" id="MF_00109"/>
    </source>
</evidence>
<dbReference type="PRINTS" id="PR01100">
    <property type="entry name" value="SHIKIMTKNASE"/>
</dbReference>
<dbReference type="Gene3D" id="3.40.50.300">
    <property type="entry name" value="P-loop containing nucleotide triphosphate hydrolases"/>
    <property type="match status" value="1"/>
</dbReference>
<dbReference type="GO" id="GO:0004765">
    <property type="term" value="F:shikimate kinase activity"/>
    <property type="evidence" value="ECO:0007669"/>
    <property type="project" value="UniProtKB-UniRule"/>
</dbReference>
<comment type="subcellular location">
    <subcellularLocation>
        <location evidence="11">Cytoplasm</location>
    </subcellularLocation>
</comment>
<dbReference type="EMBL" id="FRFE01000005">
    <property type="protein sequence ID" value="SHO46169.1"/>
    <property type="molecule type" value="Genomic_DNA"/>
</dbReference>
<dbReference type="InterPro" id="IPR031322">
    <property type="entry name" value="Shikimate/glucono_kinase"/>
</dbReference>
<proteinExistence type="inferred from homology"/>
<protein>
    <recommendedName>
        <fullName evidence="3 11">Shikimate kinase</fullName>
        <shortName evidence="11">SK</shortName>
        <ecNumber evidence="3 11">2.7.1.71</ecNumber>
    </recommendedName>
</protein>
<dbReference type="PANTHER" id="PTHR21087:SF16">
    <property type="entry name" value="SHIKIMATE KINASE 1, CHLOROPLASTIC"/>
    <property type="match status" value="1"/>
</dbReference>
<comment type="subunit">
    <text evidence="11">Monomer.</text>
</comment>
<dbReference type="GO" id="GO:0005829">
    <property type="term" value="C:cytosol"/>
    <property type="evidence" value="ECO:0007669"/>
    <property type="project" value="TreeGrafter"/>
</dbReference>
<comment type="caution">
    <text evidence="11">Lacks conserved residue(s) required for the propagation of feature annotation.</text>
</comment>
<dbReference type="EC" id="2.7.1.71" evidence="3 11"/>
<dbReference type="InterPro" id="IPR023000">
    <property type="entry name" value="Shikimate_kinase_CS"/>
</dbReference>
<reference evidence="12 13" key="1">
    <citation type="submission" date="2016-12" db="EMBL/GenBank/DDBJ databases">
        <authorList>
            <person name="Song W.-J."/>
            <person name="Kurnit D.M."/>
        </authorList>
    </citation>
    <scope>NUCLEOTIDE SEQUENCE [LARGE SCALE GENOMIC DNA]</scope>
    <source>
        <strain evidence="12 13">DSM 18488</strain>
    </source>
</reference>
<keyword evidence="13" id="KW-1185">Reference proteome</keyword>
<dbReference type="OrthoDB" id="9800332at2"/>
<comment type="pathway">
    <text evidence="1 11">Metabolic intermediate biosynthesis; chorismate biosynthesis; chorismate from D-erythrose 4-phosphate and phosphoenolpyruvate: step 5/7.</text>
</comment>
<sequence length="178" mass="19430">MTEHIFLIGYRGAGKSTIGRLLAAALDCAFVDTDQMVCHKRNMEISQIVAREGWESFRRSEAEAIVEAAAGPVKVVATGGGAVLHQEAWQQIRKRIFVVWLSADIATLAARLSPTGKDGRPSLTGRDNRAEIEEVLAERLPLYSGLADLEVDTGKYGTAEVVGKIVEKYRERCGRSEG</sequence>
<feature type="binding site" evidence="11">
    <location>
        <position position="34"/>
    </location>
    <ligand>
        <name>substrate</name>
    </ligand>
</feature>
<evidence type="ECO:0000256" key="10">
    <source>
        <dbReference type="ARBA" id="ARBA00048567"/>
    </source>
</evidence>
<feature type="binding site" evidence="11">
    <location>
        <begin position="12"/>
        <end position="17"/>
    </location>
    <ligand>
        <name>ATP</name>
        <dbReference type="ChEBI" id="CHEBI:30616"/>
    </ligand>
</feature>
<evidence type="ECO:0000313" key="13">
    <source>
        <dbReference type="Proteomes" id="UP000184603"/>
    </source>
</evidence>
<keyword evidence="9 11" id="KW-0057">Aromatic amino acid biosynthesis</keyword>
<evidence type="ECO:0000256" key="8">
    <source>
        <dbReference type="ARBA" id="ARBA00022840"/>
    </source>
</evidence>
<dbReference type="HAMAP" id="MF_00109">
    <property type="entry name" value="Shikimate_kinase"/>
    <property type="match status" value="1"/>
</dbReference>
<feature type="binding site" evidence="11">
    <location>
        <position position="16"/>
    </location>
    <ligand>
        <name>Mg(2+)</name>
        <dbReference type="ChEBI" id="CHEBI:18420"/>
    </ligand>
</feature>
<evidence type="ECO:0000256" key="6">
    <source>
        <dbReference type="ARBA" id="ARBA00022741"/>
    </source>
</evidence>
<dbReference type="GO" id="GO:0005524">
    <property type="term" value="F:ATP binding"/>
    <property type="evidence" value="ECO:0007669"/>
    <property type="project" value="UniProtKB-UniRule"/>
</dbReference>
<keyword evidence="6 11" id="KW-0547">Nucleotide-binding</keyword>
<keyword evidence="4 11" id="KW-0028">Amino-acid biosynthesis</keyword>
<comment type="function">
    <text evidence="11">Catalyzes the specific phosphorylation of the 3-hydroxyl group of shikimic acid using ATP as a cosubstrate.</text>
</comment>
<dbReference type="PROSITE" id="PS01128">
    <property type="entry name" value="SHIKIMATE_KINASE"/>
    <property type="match status" value="1"/>
</dbReference>
<evidence type="ECO:0000256" key="5">
    <source>
        <dbReference type="ARBA" id="ARBA00022679"/>
    </source>
</evidence>
<keyword evidence="7 11" id="KW-0418">Kinase</keyword>
<dbReference type="InterPro" id="IPR027417">
    <property type="entry name" value="P-loop_NTPase"/>
</dbReference>
<dbReference type="NCBIfam" id="NF002988">
    <property type="entry name" value="PRK03731.1"/>
    <property type="match status" value="1"/>
</dbReference>
<dbReference type="SUPFAM" id="SSF52540">
    <property type="entry name" value="P-loop containing nucleoside triphosphate hydrolases"/>
    <property type="match status" value="1"/>
</dbReference>